<evidence type="ECO:0000256" key="1">
    <source>
        <dbReference type="ARBA" id="ARBA00006484"/>
    </source>
</evidence>
<comment type="caution">
    <text evidence="4">The sequence shown here is derived from an EMBL/GenBank/DDBJ whole genome shotgun (WGS) entry which is preliminary data.</text>
</comment>
<evidence type="ECO:0000256" key="3">
    <source>
        <dbReference type="RuleBase" id="RU000363"/>
    </source>
</evidence>
<dbReference type="EMBL" id="PVNG01000021">
    <property type="protein sequence ID" value="PRX58957.1"/>
    <property type="molecule type" value="Genomic_DNA"/>
</dbReference>
<dbReference type="Proteomes" id="UP000238312">
    <property type="component" value="Unassembled WGS sequence"/>
</dbReference>
<keyword evidence="2" id="KW-0560">Oxidoreductase</keyword>
<dbReference type="AlphaFoldDB" id="A0A2T0MM98"/>
<proteinExistence type="inferred from homology"/>
<dbReference type="Gene3D" id="3.40.50.720">
    <property type="entry name" value="NAD(P)-binding Rossmann-like Domain"/>
    <property type="match status" value="1"/>
</dbReference>
<gene>
    <name evidence="4" type="ORF">B0I32_12161</name>
</gene>
<dbReference type="InterPro" id="IPR002347">
    <property type="entry name" value="SDR_fam"/>
</dbReference>
<dbReference type="Pfam" id="PF00106">
    <property type="entry name" value="adh_short"/>
    <property type="match status" value="1"/>
</dbReference>
<dbReference type="GO" id="GO:0016491">
    <property type="term" value="F:oxidoreductase activity"/>
    <property type="evidence" value="ECO:0007669"/>
    <property type="project" value="UniProtKB-KW"/>
</dbReference>
<protein>
    <submittedName>
        <fullName evidence="4">NADP-dependent 3-hydroxy acid dehydrogenase YdfG</fullName>
    </submittedName>
</protein>
<name>A0A2T0MM98_9ACTN</name>
<dbReference type="RefSeq" id="WP_106248499.1">
    <property type="nucleotide sequence ID" value="NZ_PVNG01000021.1"/>
</dbReference>
<dbReference type="PRINTS" id="PR00080">
    <property type="entry name" value="SDRFAMILY"/>
</dbReference>
<sequence>MQINGAHVLVTGANRGLGWQFALSLLERGAGKVYATARRPEQIDVPGAVPLRLDITDPASIAEAAAAAPDVKIVINNAGISTGANLITGDLDVIHREMDTHFFGTLNVIRAFAPQLADGAILNVLSAVSWLAVDGAGAYHAGKAAEWALTNNARLELAGQRTLVSGLHLGAADTDMMAWYTGDKTAPEVIVKTALDGIEEDRTEILADEWSRQVKLWLAEDSDVMYRKAAAALAGTA</sequence>
<evidence type="ECO:0000256" key="2">
    <source>
        <dbReference type="ARBA" id="ARBA00023002"/>
    </source>
</evidence>
<organism evidence="4 5">
    <name type="scientific">Nonomuraea fuscirosea</name>
    <dbReference type="NCBI Taxonomy" id="1291556"/>
    <lineage>
        <taxon>Bacteria</taxon>
        <taxon>Bacillati</taxon>
        <taxon>Actinomycetota</taxon>
        <taxon>Actinomycetes</taxon>
        <taxon>Streptosporangiales</taxon>
        <taxon>Streptosporangiaceae</taxon>
        <taxon>Nonomuraea</taxon>
    </lineage>
</organism>
<dbReference type="PRINTS" id="PR00081">
    <property type="entry name" value="GDHRDH"/>
</dbReference>
<dbReference type="NCBIfam" id="NF006119">
    <property type="entry name" value="PRK08264.1-5"/>
    <property type="match status" value="1"/>
</dbReference>
<accession>A0A2T0MM98</accession>
<evidence type="ECO:0000313" key="5">
    <source>
        <dbReference type="Proteomes" id="UP000238312"/>
    </source>
</evidence>
<dbReference type="GO" id="GO:0005829">
    <property type="term" value="C:cytosol"/>
    <property type="evidence" value="ECO:0007669"/>
    <property type="project" value="TreeGrafter"/>
</dbReference>
<dbReference type="PANTHER" id="PTHR43391:SF91">
    <property type="entry name" value="OS04G0390700 PROTEIN"/>
    <property type="match status" value="1"/>
</dbReference>
<evidence type="ECO:0000313" key="4">
    <source>
        <dbReference type="EMBL" id="PRX58957.1"/>
    </source>
</evidence>
<reference evidence="4 5" key="1">
    <citation type="submission" date="2018-03" db="EMBL/GenBank/DDBJ databases">
        <title>Genomic Encyclopedia of Type Strains, Phase III (KMG-III): the genomes of soil and plant-associated and newly described type strains.</title>
        <authorList>
            <person name="Whitman W."/>
        </authorList>
    </citation>
    <scope>NUCLEOTIDE SEQUENCE [LARGE SCALE GENOMIC DNA]</scope>
    <source>
        <strain evidence="4 5">CGMCC 4.7104</strain>
    </source>
</reference>
<dbReference type="OrthoDB" id="3212478at2"/>
<comment type="similarity">
    <text evidence="1 3">Belongs to the short-chain dehydrogenases/reductases (SDR) family.</text>
</comment>
<dbReference type="PANTHER" id="PTHR43391">
    <property type="entry name" value="RETINOL DEHYDROGENASE-RELATED"/>
    <property type="match status" value="1"/>
</dbReference>
<dbReference type="SUPFAM" id="SSF51735">
    <property type="entry name" value="NAD(P)-binding Rossmann-fold domains"/>
    <property type="match status" value="1"/>
</dbReference>
<keyword evidence="5" id="KW-1185">Reference proteome</keyword>
<dbReference type="InterPro" id="IPR036291">
    <property type="entry name" value="NAD(P)-bd_dom_sf"/>
</dbReference>